<dbReference type="OrthoDB" id="9805230at2"/>
<comment type="similarity">
    <text evidence="1">Belongs to the 3-oxoacid CoA-transferase subunit B family.</text>
</comment>
<reference evidence="2 3" key="1">
    <citation type="submission" date="2019-08" db="EMBL/GenBank/DDBJ databases">
        <title>In-depth cultivation of the pig gut microbiome towards novel bacterial diversity and tailored functional studies.</title>
        <authorList>
            <person name="Wylensek D."/>
            <person name="Hitch T.C.A."/>
            <person name="Clavel T."/>
        </authorList>
    </citation>
    <scope>NUCLEOTIDE SEQUENCE [LARGE SCALE GENOMIC DNA]</scope>
    <source>
        <strain evidence="2 3">WCA-389-WT-5B</strain>
    </source>
</reference>
<dbReference type="AlphaFoldDB" id="A0A6N7VJN8"/>
<keyword evidence="2" id="KW-0808">Transferase</keyword>
<dbReference type="Proteomes" id="UP000441455">
    <property type="component" value="Unassembled WGS sequence"/>
</dbReference>
<protein>
    <submittedName>
        <fullName evidence="2">CoA-transferase subunit beta</fullName>
    </submittedName>
</protein>
<dbReference type="GO" id="GO:0008410">
    <property type="term" value="F:CoA-transferase activity"/>
    <property type="evidence" value="ECO:0007669"/>
    <property type="project" value="InterPro"/>
</dbReference>
<comment type="caution">
    <text evidence="2">The sequence shown here is derived from an EMBL/GenBank/DDBJ whole genome shotgun (WGS) entry which is preliminary data.</text>
</comment>
<dbReference type="PANTHER" id="PTHR43293:SF3">
    <property type="entry name" value="CHOLESTEROL RING-CLEAVING HYDROLASE IPDB SUBUNIT"/>
    <property type="match status" value="1"/>
</dbReference>
<gene>
    <name evidence="2" type="ORF">FX155_04095</name>
</gene>
<dbReference type="Pfam" id="PF01144">
    <property type="entry name" value="CoA_trans"/>
    <property type="match status" value="1"/>
</dbReference>
<evidence type="ECO:0000313" key="3">
    <source>
        <dbReference type="Proteomes" id="UP000441455"/>
    </source>
</evidence>
<dbReference type="EMBL" id="VULN01000004">
    <property type="protein sequence ID" value="MSS81787.1"/>
    <property type="molecule type" value="Genomic_DNA"/>
</dbReference>
<sequence length="267" mass="29247">MADYTNYTNKEMQAVTIAKQIKNGQVVTVGTGLPLIGASVAKRVYAPDCHIIVESGLMDCSPVEVPRSVGDLRFMAHCGCIWPNVRFVGFEINEYLHKANRLIAFIGGAQIDPYGNVNSTSIGDYHHPKTRFTGSGGANGIATYSNTIIMMQHEKRRFMQKIDYVTSPGWIDGPGGRERLGLPGDVGPQLVVTDKGILKFDEKTKRMYLAAYYPTSSPEDVLENTGFDLDVSKAVELEAPDPAVIKLIREEIDPGQAFIKVPAPEAK</sequence>
<dbReference type="InterPro" id="IPR004165">
    <property type="entry name" value="CoA_trans_fam_I"/>
</dbReference>
<evidence type="ECO:0000256" key="1">
    <source>
        <dbReference type="ARBA" id="ARBA00007047"/>
    </source>
</evidence>
<name>A0A6N7VJN8_ACIFE</name>
<dbReference type="PANTHER" id="PTHR43293">
    <property type="entry name" value="ACETATE COA-TRANSFERASE YDIF"/>
    <property type="match status" value="1"/>
</dbReference>
<dbReference type="RefSeq" id="WP_022487676.1">
    <property type="nucleotide sequence ID" value="NZ_JAYLVM010000124.1"/>
</dbReference>
<accession>A0A6N7VJN8</accession>
<organism evidence="2 3">
    <name type="scientific">Acidaminococcus fermentans</name>
    <dbReference type="NCBI Taxonomy" id="905"/>
    <lineage>
        <taxon>Bacteria</taxon>
        <taxon>Bacillati</taxon>
        <taxon>Bacillota</taxon>
        <taxon>Negativicutes</taxon>
        <taxon>Acidaminococcales</taxon>
        <taxon>Acidaminococcaceae</taxon>
        <taxon>Acidaminococcus</taxon>
    </lineage>
</organism>
<evidence type="ECO:0000313" key="2">
    <source>
        <dbReference type="EMBL" id="MSS81787.1"/>
    </source>
</evidence>
<dbReference type="Gene3D" id="3.40.1080.10">
    <property type="entry name" value="Glutaconate Coenzyme A-transferase"/>
    <property type="match status" value="1"/>
</dbReference>
<dbReference type="InterPro" id="IPR037171">
    <property type="entry name" value="NagB/RpiA_transferase-like"/>
</dbReference>
<proteinExistence type="inferred from homology"/>
<dbReference type="SMART" id="SM00882">
    <property type="entry name" value="CoA_trans"/>
    <property type="match status" value="1"/>
</dbReference>
<dbReference type="SUPFAM" id="SSF100950">
    <property type="entry name" value="NagB/RpiA/CoA transferase-like"/>
    <property type="match status" value="1"/>
</dbReference>